<feature type="domain" description="DUF7053" evidence="1">
    <location>
        <begin position="4"/>
        <end position="162"/>
    </location>
</feature>
<comment type="caution">
    <text evidence="2">The sequence shown here is derived from an EMBL/GenBank/DDBJ whole genome shotgun (WGS) entry which is preliminary data.</text>
</comment>
<dbReference type="InterPro" id="IPR055481">
    <property type="entry name" value="DUF7053"/>
</dbReference>
<organism evidence="2 3">
    <name type="scientific">Ophiocordyceps sinensis</name>
    <dbReference type="NCBI Taxonomy" id="72228"/>
    <lineage>
        <taxon>Eukaryota</taxon>
        <taxon>Fungi</taxon>
        <taxon>Dikarya</taxon>
        <taxon>Ascomycota</taxon>
        <taxon>Pezizomycotina</taxon>
        <taxon>Sordariomycetes</taxon>
        <taxon>Hypocreomycetidae</taxon>
        <taxon>Hypocreales</taxon>
        <taxon>Ophiocordycipitaceae</taxon>
        <taxon>Ophiocordyceps</taxon>
    </lineage>
</organism>
<dbReference type="PANTHER" id="PTHR38117">
    <property type="entry name" value="NACHT AND WD40 DOMAIN PROTEIN"/>
    <property type="match status" value="1"/>
</dbReference>
<dbReference type="OrthoDB" id="4794810at2759"/>
<protein>
    <recommendedName>
        <fullName evidence="1">DUF7053 domain-containing protein</fullName>
    </recommendedName>
</protein>
<dbReference type="EMBL" id="JAAVMX010000008">
    <property type="protein sequence ID" value="KAF4505079.1"/>
    <property type="molecule type" value="Genomic_DNA"/>
</dbReference>
<sequence length="185" mass="20363">MFSTTATLRNSTSVPRGITREECVQLLQGHEFFIQCDPHMIEYELIDTPSDPEPAPPLGRGVTAVAAAECYRVTDKVHALPAGLWDSDVVSTYEFINIERGVFVRIRSPMNTTLETVWEVEETEDGRLALVEDVVIQCSRFLIGIVKGTCESGWQGIHEKMIGGLSTGKPHGSAILASNEDEEQA</sequence>
<accession>A0A8H4LTE1</accession>
<evidence type="ECO:0000313" key="3">
    <source>
        <dbReference type="Proteomes" id="UP000557566"/>
    </source>
</evidence>
<keyword evidence="3" id="KW-1185">Reference proteome</keyword>
<evidence type="ECO:0000313" key="2">
    <source>
        <dbReference type="EMBL" id="KAF4505079.1"/>
    </source>
</evidence>
<dbReference type="Pfam" id="PF23155">
    <property type="entry name" value="DUF7053"/>
    <property type="match status" value="1"/>
</dbReference>
<dbReference type="PANTHER" id="PTHR38117:SF1">
    <property type="entry name" value="DUF3074 DOMAIN-CONTAINING PROTEIN"/>
    <property type="match status" value="1"/>
</dbReference>
<reference evidence="2 3" key="1">
    <citation type="journal article" date="2020" name="Genome Biol. Evol.">
        <title>A new high-quality draft genome assembly of the Chinese cordyceps Ophiocordyceps sinensis.</title>
        <authorList>
            <person name="Shu R."/>
            <person name="Zhang J."/>
            <person name="Meng Q."/>
            <person name="Zhang H."/>
            <person name="Zhou G."/>
            <person name="Li M."/>
            <person name="Wu P."/>
            <person name="Zhao Y."/>
            <person name="Chen C."/>
            <person name="Qin Q."/>
        </authorList>
    </citation>
    <scope>NUCLEOTIDE SEQUENCE [LARGE SCALE GENOMIC DNA]</scope>
    <source>
        <strain evidence="2 3">IOZ07</strain>
    </source>
</reference>
<dbReference type="Proteomes" id="UP000557566">
    <property type="component" value="Unassembled WGS sequence"/>
</dbReference>
<gene>
    <name evidence="2" type="ORF">G6O67_007063</name>
</gene>
<dbReference type="AlphaFoldDB" id="A0A8H4LTE1"/>
<proteinExistence type="predicted"/>
<name>A0A8H4LTE1_9HYPO</name>
<evidence type="ECO:0000259" key="1">
    <source>
        <dbReference type="Pfam" id="PF23155"/>
    </source>
</evidence>